<comment type="subcellular location">
    <subcellularLocation>
        <location evidence="2">Secreted</location>
    </subcellularLocation>
</comment>
<dbReference type="GO" id="GO:0004497">
    <property type="term" value="F:monooxygenase activity"/>
    <property type="evidence" value="ECO:0007669"/>
    <property type="project" value="UniProtKB-KW"/>
</dbReference>
<evidence type="ECO:0000313" key="18">
    <source>
        <dbReference type="EMBL" id="KIP10879.1"/>
    </source>
</evidence>
<evidence type="ECO:0000256" key="10">
    <source>
        <dbReference type="ARBA" id="ARBA00023157"/>
    </source>
</evidence>
<keyword evidence="7" id="KW-0560">Oxidoreductase</keyword>
<dbReference type="GO" id="GO:0005576">
    <property type="term" value="C:extracellular region"/>
    <property type="evidence" value="ECO:0007669"/>
    <property type="project" value="UniProtKB-SubCell"/>
</dbReference>
<evidence type="ECO:0000256" key="11">
    <source>
        <dbReference type="ARBA" id="ARBA00023277"/>
    </source>
</evidence>
<keyword evidence="9" id="KW-0503">Monooxygenase</keyword>
<keyword evidence="4" id="KW-0479">Metal-binding</keyword>
<keyword evidence="18" id="KW-0378">Hydrolase</keyword>
<evidence type="ECO:0000256" key="5">
    <source>
        <dbReference type="ARBA" id="ARBA00022729"/>
    </source>
</evidence>
<gene>
    <name evidence="18" type="ORF">PHLGIDRAFT_125213</name>
</gene>
<evidence type="ECO:0000256" key="6">
    <source>
        <dbReference type="ARBA" id="ARBA00023001"/>
    </source>
</evidence>
<sequence length="113" mass="12070">MIAPLSFLAFASVLYSFLITGVEGHGYIQDVTIGGKTYPGWDPNIDPYAEPIPKRVIRKIPDDGPVLDVTSSDLACNVGGSKGAGLVADAQAGSQVKWVMNRWPDGAQRFMSS</sequence>
<feature type="chain" id="PRO_5002167698" description="lytic cellulose monooxygenase (C4-dehydrogenating)" evidence="16">
    <location>
        <begin position="25"/>
        <end position="113"/>
    </location>
</feature>
<evidence type="ECO:0000256" key="8">
    <source>
        <dbReference type="ARBA" id="ARBA00023008"/>
    </source>
</evidence>
<dbReference type="GO" id="GO:0046872">
    <property type="term" value="F:metal ion binding"/>
    <property type="evidence" value="ECO:0007669"/>
    <property type="project" value="UniProtKB-KW"/>
</dbReference>
<proteinExistence type="inferred from homology"/>
<dbReference type="InterPro" id="IPR049892">
    <property type="entry name" value="AA9"/>
</dbReference>
<accession>A0A0C3NZK9</accession>
<dbReference type="OrthoDB" id="4849160at2759"/>
<comment type="catalytic activity">
    <reaction evidence="14">
        <text>[(1-&gt;4)-beta-D-glucosyl]n+m + reduced acceptor + O2 = 4-dehydro-beta-D-glucosyl-[(1-&gt;4)-beta-D-glucosyl]n-1 + [(1-&gt;4)-beta-D-glucosyl]m + acceptor + H2O.</text>
        <dbReference type="EC" id="1.14.99.56"/>
    </reaction>
</comment>
<evidence type="ECO:0000256" key="12">
    <source>
        <dbReference type="ARBA" id="ARBA00023326"/>
    </source>
</evidence>
<keyword evidence="10" id="KW-1015">Disulfide bond</keyword>
<dbReference type="Pfam" id="PF03443">
    <property type="entry name" value="AA9"/>
    <property type="match status" value="1"/>
</dbReference>
<evidence type="ECO:0000256" key="2">
    <source>
        <dbReference type="ARBA" id="ARBA00004613"/>
    </source>
</evidence>
<feature type="signal peptide" evidence="16">
    <location>
        <begin position="1"/>
        <end position="24"/>
    </location>
</feature>
<evidence type="ECO:0000256" key="15">
    <source>
        <dbReference type="ARBA" id="ARBA00047174"/>
    </source>
</evidence>
<evidence type="ECO:0000256" key="3">
    <source>
        <dbReference type="ARBA" id="ARBA00022525"/>
    </source>
</evidence>
<dbReference type="PANTHER" id="PTHR33353:SF10">
    <property type="entry name" value="ENDO-BETA-1,4-GLUCANASE D"/>
    <property type="match status" value="1"/>
</dbReference>
<evidence type="ECO:0000256" key="4">
    <source>
        <dbReference type="ARBA" id="ARBA00022723"/>
    </source>
</evidence>
<keyword evidence="11" id="KW-0119">Carbohydrate metabolism</keyword>
<keyword evidence="12" id="KW-0624">Polysaccharide degradation</keyword>
<evidence type="ECO:0000256" key="14">
    <source>
        <dbReference type="ARBA" id="ARBA00045077"/>
    </source>
</evidence>
<evidence type="ECO:0000256" key="1">
    <source>
        <dbReference type="ARBA" id="ARBA00001973"/>
    </source>
</evidence>
<evidence type="ECO:0000256" key="16">
    <source>
        <dbReference type="SAM" id="SignalP"/>
    </source>
</evidence>
<evidence type="ECO:0000256" key="9">
    <source>
        <dbReference type="ARBA" id="ARBA00023033"/>
    </source>
</evidence>
<dbReference type="GO" id="GO:0016787">
    <property type="term" value="F:hydrolase activity"/>
    <property type="evidence" value="ECO:0007669"/>
    <property type="project" value="UniProtKB-KW"/>
</dbReference>
<keyword evidence="5 16" id="KW-0732">Signal</keyword>
<dbReference type="Gene3D" id="2.70.50.70">
    <property type="match status" value="1"/>
</dbReference>
<evidence type="ECO:0000313" key="19">
    <source>
        <dbReference type="Proteomes" id="UP000053257"/>
    </source>
</evidence>
<dbReference type="STRING" id="745531.A0A0C3NZK9"/>
<keyword evidence="8" id="KW-0186">Copper</keyword>
<dbReference type="PANTHER" id="PTHR33353">
    <property type="entry name" value="PUTATIVE (AFU_ORTHOLOGUE AFUA_1G12560)-RELATED"/>
    <property type="match status" value="1"/>
</dbReference>
<comment type="similarity">
    <text evidence="13">Belongs to the polysaccharide monooxygenase AA9 family.</text>
</comment>
<dbReference type="EC" id="1.14.99.56" evidence="15"/>
<organism evidence="18 19">
    <name type="scientific">Phlebiopsis gigantea (strain 11061_1 CR5-6)</name>
    <name type="common">White-rot fungus</name>
    <name type="synonym">Peniophora gigantea</name>
    <dbReference type="NCBI Taxonomy" id="745531"/>
    <lineage>
        <taxon>Eukaryota</taxon>
        <taxon>Fungi</taxon>
        <taxon>Dikarya</taxon>
        <taxon>Basidiomycota</taxon>
        <taxon>Agaricomycotina</taxon>
        <taxon>Agaricomycetes</taxon>
        <taxon>Polyporales</taxon>
        <taxon>Phanerochaetaceae</taxon>
        <taxon>Phlebiopsis</taxon>
    </lineage>
</organism>
<feature type="domain" description="Auxiliary Activity family 9 catalytic" evidence="17">
    <location>
        <begin position="25"/>
        <end position="105"/>
    </location>
</feature>
<keyword evidence="3" id="KW-0964">Secreted</keyword>
<protein>
    <recommendedName>
        <fullName evidence="15">lytic cellulose monooxygenase (C4-dehydrogenating)</fullName>
        <ecNumber evidence="15">1.14.99.56</ecNumber>
    </recommendedName>
</protein>
<reference evidence="18 19" key="1">
    <citation type="journal article" date="2014" name="PLoS Genet.">
        <title>Analysis of the Phlebiopsis gigantea genome, transcriptome and secretome provides insight into its pioneer colonization strategies of wood.</title>
        <authorList>
            <person name="Hori C."/>
            <person name="Ishida T."/>
            <person name="Igarashi K."/>
            <person name="Samejima M."/>
            <person name="Suzuki H."/>
            <person name="Master E."/>
            <person name="Ferreira P."/>
            <person name="Ruiz-Duenas F.J."/>
            <person name="Held B."/>
            <person name="Canessa P."/>
            <person name="Larrondo L.F."/>
            <person name="Schmoll M."/>
            <person name="Druzhinina I.S."/>
            <person name="Kubicek C.P."/>
            <person name="Gaskell J.A."/>
            <person name="Kersten P."/>
            <person name="St John F."/>
            <person name="Glasner J."/>
            <person name="Sabat G."/>
            <person name="Splinter BonDurant S."/>
            <person name="Syed K."/>
            <person name="Yadav J."/>
            <person name="Mgbeahuruike A.C."/>
            <person name="Kovalchuk A."/>
            <person name="Asiegbu F.O."/>
            <person name="Lackner G."/>
            <person name="Hoffmeister D."/>
            <person name="Rencoret J."/>
            <person name="Gutierrez A."/>
            <person name="Sun H."/>
            <person name="Lindquist E."/>
            <person name="Barry K."/>
            <person name="Riley R."/>
            <person name="Grigoriev I.V."/>
            <person name="Henrissat B."/>
            <person name="Kues U."/>
            <person name="Berka R.M."/>
            <person name="Martinez A.T."/>
            <person name="Covert S.F."/>
            <person name="Blanchette R.A."/>
            <person name="Cullen D."/>
        </authorList>
    </citation>
    <scope>NUCLEOTIDE SEQUENCE [LARGE SCALE GENOMIC DNA]</scope>
    <source>
        <strain evidence="18 19">11061_1 CR5-6</strain>
    </source>
</reference>
<dbReference type="InterPro" id="IPR005103">
    <property type="entry name" value="AA9_LPMO"/>
</dbReference>
<evidence type="ECO:0000256" key="13">
    <source>
        <dbReference type="ARBA" id="ARBA00044502"/>
    </source>
</evidence>
<dbReference type="AlphaFoldDB" id="A0A0C3NZK9"/>
<evidence type="ECO:0000259" key="17">
    <source>
        <dbReference type="Pfam" id="PF03443"/>
    </source>
</evidence>
<dbReference type="EMBL" id="KN840450">
    <property type="protein sequence ID" value="KIP10879.1"/>
    <property type="molecule type" value="Genomic_DNA"/>
</dbReference>
<comment type="cofactor">
    <cofactor evidence="1">
        <name>Cu(2+)</name>
        <dbReference type="ChEBI" id="CHEBI:29036"/>
    </cofactor>
</comment>
<name>A0A0C3NZK9_PHLG1</name>
<dbReference type="GO" id="GO:0030245">
    <property type="term" value="P:cellulose catabolic process"/>
    <property type="evidence" value="ECO:0007669"/>
    <property type="project" value="UniProtKB-KW"/>
</dbReference>
<keyword evidence="6" id="KW-0136">Cellulose degradation</keyword>
<dbReference type="HOGENOM" id="CLU_2134421_0_0_1"/>
<keyword evidence="19" id="KW-1185">Reference proteome</keyword>
<evidence type="ECO:0000256" key="7">
    <source>
        <dbReference type="ARBA" id="ARBA00023002"/>
    </source>
</evidence>
<dbReference type="Proteomes" id="UP000053257">
    <property type="component" value="Unassembled WGS sequence"/>
</dbReference>